<dbReference type="KEGG" id="clup:CLUP02_10988"/>
<keyword evidence="2" id="KW-1185">Reference proteome</keyword>
<evidence type="ECO:0000313" key="2">
    <source>
        <dbReference type="Proteomes" id="UP000830671"/>
    </source>
</evidence>
<reference evidence="1" key="1">
    <citation type="journal article" date="2021" name="Mol. Plant Microbe Interact.">
        <title>Complete Genome Sequence of the Plant-Pathogenic Fungus Colletotrichum lupini.</title>
        <authorList>
            <person name="Baroncelli R."/>
            <person name="Pensec F."/>
            <person name="Da Lio D."/>
            <person name="Boufleur T."/>
            <person name="Vicente I."/>
            <person name="Sarrocco S."/>
            <person name="Picot A."/>
            <person name="Baraldi E."/>
            <person name="Sukno S."/>
            <person name="Thon M."/>
            <person name="Le Floch G."/>
        </authorList>
    </citation>
    <scope>NUCLEOTIDE SEQUENCE</scope>
    <source>
        <strain evidence="1">IMI 504893</strain>
    </source>
</reference>
<sequence>MYYSLQMMNVREVFFGGKNNGSTVWAIVAQEEGFGNSFRRPVDSMFWNQPTL</sequence>
<dbReference type="AlphaFoldDB" id="A0A9Q8WK24"/>
<dbReference type="GeneID" id="73344969"/>
<accession>A0A9Q8WK24</accession>
<organism evidence="1 2">
    <name type="scientific">Colletotrichum lupini</name>
    <dbReference type="NCBI Taxonomy" id="145971"/>
    <lineage>
        <taxon>Eukaryota</taxon>
        <taxon>Fungi</taxon>
        <taxon>Dikarya</taxon>
        <taxon>Ascomycota</taxon>
        <taxon>Pezizomycotina</taxon>
        <taxon>Sordariomycetes</taxon>
        <taxon>Hypocreomycetidae</taxon>
        <taxon>Glomerellales</taxon>
        <taxon>Glomerellaceae</taxon>
        <taxon>Colletotrichum</taxon>
        <taxon>Colletotrichum acutatum species complex</taxon>
    </lineage>
</organism>
<name>A0A9Q8WK24_9PEZI</name>
<dbReference type="RefSeq" id="XP_049147104.1">
    <property type="nucleotide sequence ID" value="XM_049289959.1"/>
</dbReference>
<dbReference type="Proteomes" id="UP000830671">
    <property type="component" value="Chromosome 5"/>
</dbReference>
<evidence type="ECO:0000313" key="1">
    <source>
        <dbReference type="EMBL" id="UQC85490.1"/>
    </source>
</evidence>
<gene>
    <name evidence="1" type="ORF">CLUP02_10988</name>
</gene>
<proteinExistence type="predicted"/>
<dbReference type="EMBL" id="CP019477">
    <property type="protein sequence ID" value="UQC85490.1"/>
    <property type="molecule type" value="Genomic_DNA"/>
</dbReference>
<protein>
    <submittedName>
        <fullName evidence="1">Uncharacterized protein</fullName>
    </submittedName>
</protein>